<dbReference type="GO" id="GO:0016874">
    <property type="term" value="F:ligase activity"/>
    <property type="evidence" value="ECO:0007669"/>
    <property type="project" value="UniProtKB-KW"/>
</dbReference>
<dbReference type="InterPro" id="IPR050237">
    <property type="entry name" value="ATP-dep_AMP-bd_enzyme"/>
</dbReference>
<reference evidence="4 5" key="1">
    <citation type="submission" date="2020-04" db="EMBL/GenBank/DDBJ databases">
        <authorList>
            <person name="Klaysubun C."/>
            <person name="Duangmal K."/>
            <person name="Lipun K."/>
        </authorList>
    </citation>
    <scope>NUCLEOTIDE SEQUENCE [LARGE SCALE GENOMIC DNA]</scope>
    <source>
        <strain evidence="4 5">JCM 11839</strain>
    </source>
</reference>
<protein>
    <submittedName>
        <fullName evidence="4">Acyl--CoA ligase</fullName>
    </submittedName>
</protein>
<dbReference type="InterPro" id="IPR042099">
    <property type="entry name" value="ANL_N_sf"/>
</dbReference>
<evidence type="ECO:0000256" key="1">
    <source>
        <dbReference type="SAM" id="MobiDB-lite"/>
    </source>
</evidence>
<dbReference type="RefSeq" id="WP_169399448.1">
    <property type="nucleotide sequence ID" value="NZ_BAAAJH010000020.1"/>
</dbReference>
<dbReference type="PANTHER" id="PTHR43767">
    <property type="entry name" value="LONG-CHAIN-FATTY-ACID--COA LIGASE"/>
    <property type="match status" value="1"/>
</dbReference>
<evidence type="ECO:0000313" key="5">
    <source>
        <dbReference type="Proteomes" id="UP001296706"/>
    </source>
</evidence>
<proteinExistence type="predicted"/>
<dbReference type="Gene3D" id="3.30.300.30">
    <property type="match status" value="1"/>
</dbReference>
<feature type="region of interest" description="Disordered" evidence="1">
    <location>
        <begin position="523"/>
        <end position="546"/>
    </location>
</feature>
<dbReference type="PROSITE" id="PS00455">
    <property type="entry name" value="AMP_BINDING"/>
    <property type="match status" value="1"/>
</dbReference>
<feature type="domain" description="AMP-dependent synthetase/ligase" evidence="2">
    <location>
        <begin position="26"/>
        <end position="389"/>
    </location>
</feature>
<gene>
    <name evidence="4" type="ORF">HF577_30505</name>
</gene>
<sequence>MAVLTDPYHRALRVGDVPRLHASNPASRDRVAVVEGEHTLTWQQLEDRSTGVAAGLAHYGVRSGEPVGLYAGNRIEYIELMYGLAKAGCPIVPLSPRLVAGEVARALRVTGATAIVTDVLDALGPAGAGVPDGELAVARLRDTSGDPVAPLHERAEDVRHYEDVVVDPAGARLPEIDESTPFRLALTSGTTGSPKVCVIPHRVTVQGWAEMSVELGIGPHDVELVVGPLFHGLGFTCALQQLYVGGTLNIHRRFDARHVLDSIAHDRPTVLPGAPVIFDRLADAAESSAEPVDTSSLRLVLSSGARAGGTLKRRLARAFPEARIGEFLAGTETACVTINLEDPFGPKAESCGRPFFRTEVAILNPDGGFRRAGEVGEVAKRGLLTGPVYLGDPKRTDEAFRDGWFRTGDLGYQDEDGFVFIAGRLKDVIVSGGINIYPAEIEEAIRGISGVREVAVVGVPDEEWGESVKAVVVLEDGVSHTPEDIEQRCRVELAGYKVPRVIAFIDALPRSPSGKVLNRELTDVPGGFRRTGNGWQSSTPEPVRQR</sequence>
<dbReference type="InterPro" id="IPR025110">
    <property type="entry name" value="AMP-bd_C"/>
</dbReference>
<keyword evidence="5" id="KW-1185">Reference proteome</keyword>
<dbReference type="EMBL" id="JAAXKY010000147">
    <property type="protein sequence ID" value="NMH81410.1"/>
    <property type="molecule type" value="Genomic_DNA"/>
</dbReference>
<dbReference type="InterPro" id="IPR000873">
    <property type="entry name" value="AMP-dep_synth/lig_dom"/>
</dbReference>
<dbReference type="Gene3D" id="3.40.50.12780">
    <property type="entry name" value="N-terminal domain of ligase-like"/>
    <property type="match status" value="1"/>
</dbReference>
<name>A0ABX1RQP7_9PSEU</name>
<comment type="caution">
    <text evidence="4">The sequence shown here is derived from an EMBL/GenBank/DDBJ whole genome shotgun (WGS) entry which is preliminary data.</text>
</comment>
<dbReference type="PANTHER" id="PTHR43767:SF1">
    <property type="entry name" value="NONRIBOSOMAL PEPTIDE SYNTHASE PES1 (EUROFUNG)-RELATED"/>
    <property type="match status" value="1"/>
</dbReference>
<accession>A0ABX1RQP7</accession>
<dbReference type="InterPro" id="IPR045851">
    <property type="entry name" value="AMP-bd_C_sf"/>
</dbReference>
<evidence type="ECO:0000259" key="2">
    <source>
        <dbReference type="Pfam" id="PF00501"/>
    </source>
</evidence>
<evidence type="ECO:0000259" key="3">
    <source>
        <dbReference type="Pfam" id="PF13193"/>
    </source>
</evidence>
<evidence type="ECO:0000313" key="4">
    <source>
        <dbReference type="EMBL" id="NMH81410.1"/>
    </source>
</evidence>
<organism evidence="4 5">
    <name type="scientific">Pseudonocardia xinjiangensis</name>
    <dbReference type="NCBI Taxonomy" id="75289"/>
    <lineage>
        <taxon>Bacteria</taxon>
        <taxon>Bacillati</taxon>
        <taxon>Actinomycetota</taxon>
        <taxon>Actinomycetes</taxon>
        <taxon>Pseudonocardiales</taxon>
        <taxon>Pseudonocardiaceae</taxon>
        <taxon>Pseudonocardia</taxon>
    </lineage>
</organism>
<dbReference type="SUPFAM" id="SSF56801">
    <property type="entry name" value="Acetyl-CoA synthetase-like"/>
    <property type="match status" value="1"/>
</dbReference>
<dbReference type="Pfam" id="PF13193">
    <property type="entry name" value="AMP-binding_C"/>
    <property type="match status" value="1"/>
</dbReference>
<dbReference type="Proteomes" id="UP001296706">
    <property type="component" value="Unassembled WGS sequence"/>
</dbReference>
<dbReference type="InterPro" id="IPR020845">
    <property type="entry name" value="AMP-binding_CS"/>
</dbReference>
<feature type="domain" description="AMP-binding enzyme C-terminal" evidence="3">
    <location>
        <begin position="440"/>
        <end position="515"/>
    </location>
</feature>
<keyword evidence="4" id="KW-0436">Ligase</keyword>
<dbReference type="Pfam" id="PF00501">
    <property type="entry name" value="AMP-binding"/>
    <property type="match status" value="1"/>
</dbReference>